<dbReference type="RefSeq" id="WP_020515125.1">
    <property type="nucleotide sequence ID" value="NZ_JBIAZU010000009.1"/>
</dbReference>
<evidence type="ECO:0000313" key="2">
    <source>
        <dbReference type="Proteomes" id="UP001602245"/>
    </source>
</evidence>
<evidence type="ECO:0000313" key="1">
    <source>
        <dbReference type="EMBL" id="MFF5296782.1"/>
    </source>
</evidence>
<keyword evidence="2" id="KW-1185">Reference proteome</keyword>
<protein>
    <submittedName>
        <fullName evidence="1">Uncharacterized protein</fullName>
    </submittedName>
</protein>
<sequence>MPEMTEAERVWEAWFEAYARLRDGHDAPCPDGDGGRLHLTYYGRPGSRIGSVTVWCDLGRNGIFLDRVGIPETVVPLPFDATPEQRASAIPEIRLIPTAMYSPD</sequence>
<dbReference type="Proteomes" id="UP001602245">
    <property type="component" value="Unassembled WGS sequence"/>
</dbReference>
<proteinExistence type="predicted"/>
<accession>A0ABW6WU11</accession>
<dbReference type="EMBL" id="JBIAZU010000009">
    <property type="protein sequence ID" value="MFF5296782.1"/>
    <property type="molecule type" value="Genomic_DNA"/>
</dbReference>
<reference evidence="1 2" key="1">
    <citation type="submission" date="2024-10" db="EMBL/GenBank/DDBJ databases">
        <title>The Natural Products Discovery Center: Release of the First 8490 Sequenced Strains for Exploring Actinobacteria Biosynthetic Diversity.</title>
        <authorList>
            <person name="Kalkreuter E."/>
            <person name="Kautsar S.A."/>
            <person name="Yang D."/>
            <person name="Bader C.D."/>
            <person name="Teijaro C.N."/>
            <person name="Fluegel L."/>
            <person name="Davis C.M."/>
            <person name="Simpson J.R."/>
            <person name="Lauterbach L."/>
            <person name="Steele A.D."/>
            <person name="Gui C."/>
            <person name="Meng S."/>
            <person name="Li G."/>
            <person name="Viehrig K."/>
            <person name="Ye F."/>
            <person name="Su P."/>
            <person name="Kiefer A.F."/>
            <person name="Nichols A."/>
            <person name="Cepeda A.J."/>
            <person name="Yan W."/>
            <person name="Fan B."/>
            <person name="Jiang Y."/>
            <person name="Adhikari A."/>
            <person name="Zheng C.-J."/>
            <person name="Schuster L."/>
            <person name="Cowan T.M."/>
            <person name="Smanski M.J."/>
            <person name="Chevrette M.G."/>
            <person name="De Carvalho L.P.S."/>
            <person name="Shen B."/>
        </authorList>
    </citation>
    <scope>NUCLEOTIDE SEQUENCE [LARGE SCALE GENOMIC DNA]</scope>
    <source>
        <strain evidence="1 2">NPDC000087</strain>
    </source>
</reference>
<gene>
    <name evidence="1" type="ORF">ACFY35_45750</name>
</gene>
<organism evidence="1 2">
    <name type="scientific">Paractinoplanes globisporus</name>
    <dbReference type="NCBI Taxonomy" id="113565"/>
    <lineage>
        <taxon>Bacteria</taxon>
        <taxon>Bacillati</taxon>
        <taxon>Actinomycetota</taxon>
        <taxon>Actinomycetes</taxon>
        <taxon>Micromonosporales</taxon>
        <taxon>Micromonosporaceae</taxon>
        <taxon>Paractinoplanes</taxon>
    </lineage>
</organism>
<comment type="caution">
    <text evidence="1">The sequence shown here is derived from an EMBL/GenBank/DDBJ whole genome shotgun (WGS) entry which is preliminary data.</text>
</comment>
<name>A0ABW6WU11_9ACTN</name>